<feature type="compositionally biased region" description="Basic and acidic residues" evidence="2">
    <location>
        <begin position="32"/>
        <end position="41"/>
    </location>
</feature>
<feature type="region of interest" description="Disordered" evidence="2">
    <location>
        <begin position="158"/>
        <end position="185"/>
    </location>
</feature>
<comment type="caution">
    <text evidence="3">The sequence shown here is derived from an EMBL/GenBank/DDBJ whole genome shotgun (WGS) entry which is preliminary data.</text>
</comment>
<name>A0AAD1UJY1_EUPCR</name>
<feature type="compositionally biased region" description="Basic and acidic residues" evidence="2">
    <location>
        <begin position="1"/>
        <end position="13"/>
    </location>
</feature>
<feature type="coiled-coil region" evidence="1">
    <location>
        <begin position="82"/>
        <end position="116"/>
    </location>
</feature>
<dbReference type="Proteomes" id="UP001295684">
    <property type="component" value="Unassembled WGS sequence"/>
</dbReference>
<feature type="compositionally biased region" description="Polar residues" evidence="2">
    <location>
        <begin position="42"/>
        <end position="58"/>
    </location>
</feature>
<accession>A0AAD1UJY1</accession>
<organism evidence="3 4">
    <name type="scientific">Euplotes crassus</name>
    <dbReference type="NCBI Taxonomy" id="5936"/>
    <lineage>
        <taxon>Eukaryota</taxon>
        <taxon>Sar</taxon>
        <taxon>Alveolata</taxon>
        <taxon>Ciliophora</taxon>
        <taxon>Intramacronucleata</taxon>
        <taxon>Spirotrichea</taxon>
        <taxon>Hypotrichia</taxon>
        <taxon>Euplotida</taxon>
        <taxon>Euplotidae</taxon>
        <taxon>Moneuplotes</taxon>
    </lineage>
</organism>
<keyword evidence="1" id="KW-0175">Coiled coil</keyword>
<feature type="compositionally biased region" description="Basic residues" evidence="2">
    <location>
        <begin position="204"/>
        <end position="220"/>
    </location>
</feature>
<proteinExistence type="predicted"/>
<evidence type="ECO:0000313" key="4">
    <source>
        <dbReference type="Proteomes" id="UP001295684"/>
    </source>
</evidence>
<gene>
    <name evidence="3" type="ORF">ECRASSUSDP1_LOCUS11420</name>
</gene>
<protein>
    <submittedName>
        <fullName evidence="3">Uncharacterized protein</fullName>
    </submittedName>
</protein>
<keyword evidence="4" id="KW-1185">Reference proteome</keyword>
<sequence length="349" mass="40960">MNYELGEYKERPKSRQSKHLKKTKYSVPPKYKNAERSDNIRRGSSQNSHKALKPCNSNLTIPHPNTYLIVKRSRKKPSDAKLQKMQARIIDLTNKNIRLKNKVSVLENKLRKSKVRKKGKVYIFDQSYSLQTVENKENISLMNQREVNVESLNESTIQNIGQGPPSLFNNDSKKNSRCTSQHKTFEQESNVYEDISYLENLEKSKRRSHHHKQSKIPRGPKIRDDSYSSKSSKTKTKTEGSLQSFEAGKHHSRATKEYNKELKKLRKEVELLKLEENIKSFSRRSSNPTKFAAKYELEKVDIKEERTWNSNFRKIMNDLDQLHSDVDNLQFESTHDDDSSEYYQIMEIE</sequence>
<evidence type="ECO:0000256" key="2">
    <source>
        <dbReference type="SAM" id="MobiDB-lite"/>
    </source>
</evidence>
<dbReference type="EMBL" id="CAMPGE010011276">
    <property type="protein sequence ID" value="CAI2370112.1"/>
    <property type="molecule type" value="Genomic_DNA"/>
</dbReference>
<feature type="compositionally biased region" description="Basic residues" evidence="2">
    <location>
        <begin position="14"/>
        <end position="24"/>
    </location>
</feature>
<evidence type="ECO:0000313" key="3">
    <source>
        <dbReference type="EMBL" id="CAI2370112.1"/>
    </source>
</evidence>
<reference evidence="3" key="1">
    <citation type="submission" date="2023-07" db="EMBL/GenBank/DDBJ databases">
        <authorList>
            <consortium name="AG Swart"/>
            <person name="Singh M."/>
            <person name="Singh A."/>
            <person name="Seah K."/>
            <person name="Emmerich C."/>
        </authorList>
    </citation>
    <scope>NUCLEOTIDE SEQUENCE</scope>
    <source>
        <strain evidence="3">DP1</strain>
    </source>
</reference>
<feature type="region of interest" description="Disordered" evidence="2">
    <location>
        <begin position="1"/>
        <end position="58"/>
    </location>
</feature>
<dbReference type="AlphaFoldDB" id="A0AAD1UJY1"/>
<feature type="region of interest" description="Disordered" evidence="2">
    <location>
        <begin position="202"/>
        <end position="256"/>
    </location>
</feature>
<evidence type="ECO:0000256" key="1">
    <source>
        <dbReference type="SAM" id="Coils"/>
    </source>
</evidence>